<proteinExistence type="predicted"/>
<dbReference type="PANTHER" id="PTHR46984:SF1">
    <property type="entry name" value="LEUCINE-RICH REPEAT-CONTAINING PROTEIN 71"/>
    <property type="match status" value="1"/>
</dbReference>
<evidence type="ECO:0008006" key="3">
    <source>
        <dbReference type="Google" id="ProtNLM"/>
    </source>
</evidence>
<dbReference type="SMART" id="SM00368">
    <property type="entry name" value="LRR_RI"/>
    <property type="match status" value="4"/>
</dbReference>
<dbReference type="InterPro" id="IPR032675">
    <property type="entry name" value="LRR_dom_sf"/>
</dbReference>
<evidence type="ECO:0000313" key="1">
    <source>
        <dbReference type="EMBL" id="CAB3242668.1"/>
    </source>
</evidence>
<dbReference type="OrthoDB" id="120976at2759"/>
<dbReference type="InterPro" id="IPR001611">
    <property type="entry name" value="Leu-rich_rpt"/>
</dbReference>
<dbReference type="InterPro" id="IPR053040">
    <property type="entry name" value="LRR-containing_protein_71"/>
</dbReference>
<reference evidence="1 2" key="1">
    <citation type="submission" date="2020-04" db="EMBL/GenBank/DDBJ databases">
        <authorList>
            <person name="Wallbank WR R."/>
            <person name="Pardo Diaz C."/>
            <person name="Kozak K."/>
            <person name="Martin S."/>
            <person name="Jiggins C."/>
            <person name="Moest M."/>
            <person name="Warren A I."/>
            <person name="Byers J.R.P. K."/>
            <person name="Montejo-Kovacevich G."/>
            <person name="Yen C E."/>
        </authorList>
    </citation>
    <scope>NUCLEOTIDE SEQUENCE [LARGE SCALE GENOMIC DNA]</scope>
</reference>
<gene>
    <name evidence="1" type="ORF">APLA_LOCUS9124</name>
</gene>
<dbReference type="Gene3D" id="3.80.10.10">
    <property type="entry name" value="Ribonuclease Inhibitor"/>
    <property type="match status" value="1"/>
</dbReference>
<dbReference type="SUPFAM" id="SSF52047">
    <property type="entry name" value="RNI-like"/>
    <property type="match status" value="1"/>
</dbReference>
<sequence>MSRSVQNVQSPRLVTSDKYHPSDLDNFLPWAFTEMGVEAKPVIITRIEQSPDRSFNSSRSKSIKSKEIQTPGLVTPITKSQSKSYQSLEALEDYIKITCIYNSNSQLVKIKFCKNKKIPKCVLKLLTIALPYHTQLTAIHVNGGLSPDLILELRQIVALSNITEVALDNTMLEDAAVYILLEDNLNLKHLSLARCTLNDDMVKALASKLIYPLPASKKLCILNLSTNRITDIGAKCIGNALRTNRQLACLNLSGNMIGDEGAETILNSLKKFALTADELRDMKMRRLQYLKQEHQFKNNRVDEMGKKSIVSKKKVTKPAPTVPLKKGKISDIYKDAEGTSPTDNITIDSCKVYIKDMFGPVEDPFRSEHIVLEHGVTYCLGNNSLCYLNLAYNDVNYFTVEKLCAVLREQTTLNRQPKGLINVCIEGNNIPSCEELKEIDLIIQSNLNTVTKVSLAKKKMSGKLSVR</sequence>
<dbReference type="Pfam" id="PF13516">
    <property type="entry name" value="LRR_6"/>
    <property type="match status" value="3"/>
</dbReference>
<name>A0A8S1AB37_ARCPL</name>
<accession>A0A8S1AB37</accession>
<protein>
    <recommendedName>
        <fullName evidence="3">Leucine-rich repeat-containing protein 71</fullName>
    </recommendedName>
</protein>
<organism evidence="1 2">
    <name type="scientific">Arctia plantaginis</name>
    <name type="common">Wood tiger moth</name>
    <name type="synonym">Phalaena plantaginis</name>
    <dbReference type="NCBI Taxonomy" id="874455"/>
    <lineage>
        <taxon>Eukaryota</taxon>
        <taxon>Metazoa</taxon>
        <taxon>Ecdysozoa</taxon>
        <taxon>Arthropoda</taxon>
        <taxon>Hexapoda</taxon>
        <taxon>Insecta</taxon>
        <taxon>Pterygota</taxon>
        <taxon>Neoptera</taxon>
        <taxon>Endopterygota</taxon>
        <taxon>Lepidoptera</taxon>
        <taxon>Glossata</taxon>
        <taxon>Ditrysia</taxon>
        <taxon>Noctuoidea</taxon>
        <taxon>Erebidae</taxon>
        <taxon>Arctiinae</taxon>
        <taxon>Arctia</taxon>
    </lineage>
</organism>
<comment type="caution">
    <text evidence="1">The sequence shown here is derived from an EMBL/GenBank/DDBJ whole genome shotgun (WGS) entry which is preliminary data.</text>
</comment>
<dbReference type="PANTHER" id="PTHR46984">
    <property type="entry name" value="LEUCINE-RICH REPEAT-CONTAINING PROTEIN 71"/>
    <property type="match status" value="1"/>
</dbReference>
<dbReference type="AlphaFoldDB" id="A0A8S1AB37"/>
<evidence type="ECO:0000313" key="2">
    <source>
        <dbReference type="Proteomes" id="UP000494106"/>
    </source>
</evidence>
<dbReference type="EMBL" id="CADEBC010000518">
    <property type="protein sequence ID" value="CAB3242668.1"/>
    <property type="molecule type" value="Genomic_DNA"/>
</dbReference>
<dbReference type="Proteomes" id="UP000494106">
    <property type="component" value="Unassembled WGS sequence"/>
</dbReference>
<keyword evidence="2" id="KW-1185">Reference proteome</keyword>